<feature type="transmembrane region" description="Helical" evidence="1">
    <location>
        <begin position="272"/>
        <end position="296"/>
    </location>
</feature>
<keyword evidence="1" id="KW-0812">Transmembrane</keyword>
<dbReference type="OrthoDB" id="8898117at2"/>
<name>A0A4R6NBN0_9BURK</name>
<dbReference type="Proteomes" id="UP000295357">
    <property type="component" value="Unassembled WGS sequence"/>
</dbReference>
<feature type="transmembrane region" description="Helical" evidence="1">
    <location>
        <begin position="133"/>
        <end position="160"/>
    </location>
</feature>
<gene>
    <name evidence="2" type="ORF">DFR39_101502</name>
</gene>
<dbReference type="RefSeq" id="WP_133601946.1">
    <property type="nucleotide sequence ID" value="NZ_JAUFPJ010000001.1"/>
</dbReference>
<organism evidence="2 3">
    <name type="scientific">Roseateles asaccharophilus</name>
    <dbReference type="NCBI Taxonomy" id="582607"/>
    <lineage>
        <taxon>Bacteria</taxon>
        <taxon>Pseudomonadati</taxon>
        <taxon>Pseudomonadota</taxon>
        <taxon>Betaproteobacteria</taxon>
        <taxon>Burkholderiales</taxon>
        <taxon>Sphaerotilaceae</taxon>
        <taxon>Roseateles</taxon>
    </lineage>
</organism>
<feature type="transmembrane region" description="Helical" evidence="1">
    <location>
        <begin position="192"/>
        <end position="215"/>
    </location>
</feature>
<keyword evidence="3" id="KW-1185">Reference proteome</keyword>
<accession>A0A4R6NBN0</accession>
<feature type="transmembrane region" description="Helical" evidence="1">
    <location>
        <begin position="103"/>
        <end position="127"/>
    </location>
</feature>
<dbReference type="EMBL" id="SNXE01000001">
    <property type="protein sequence ID" value="TDP13028.1"/>
    <property type="molecule type" value="Genomic_DNA"/>
</dbReference>
<evidence type="ECO:0000313" key="3">
    <source>
        <dbReference type="Proteomes" id="UP000295357"/>
    </source>
</evidence>
<sequence>MSQSLTLQALNRVLASLDAARNGPALYALLSTLCLTGLLLASAEAALARQESGWGMAWAALALLVAFYGVNTTGLLLMDQSQGRPVRDVRDAFRDALGQAHRVLLCVLAVLILLGLLVAALTGLLWAARLPAIGQALFTLTVPVGVLLLGMAALLVALLVGPLTGPAIWSGQGVRDTLALLRRQARERLPEALVLMAAVLLLTALASAAVSFVVLTGGRVLALLAIWGADIDLQPQQLMAALLGYGLRSLGASGAPLPETPMSQAAMAGGGVVAALALVLPGLVYLRGCCAVYLVLRDLQASDPS</sequence>
<reference evidence="2 3" key="1">
    <citation type="submission" date="2019-03" db="EMBL/GenBank/DDBJ databases">
        <title>Genomic Encyclopedia of Type Strains, Phase IV (KMG-IV): sequencing the most valuable type-strain genomes for metagenomic binning, comparative biology and taxonomic classification.</title>
        <authorList>
            <person name="Goeker M."/>
        </authorList>
    </citation>
    <scope>NUCLEOTIDE SEQUENCE [LARGE SCALE GENOMIC DNA]</scope>
    <source>
        <strain evidence="2 3">DSM 25082</strain>
    </source>
</reference>
<keyword evidence="1" id="KW-0472">Membrane</keyword>
<keyword evidence="1" id="KW-1133">Transmembrane helix</keyword>
<protein>
    <submittedName>
        <fullName evidence="2">Uncharacterized protein</fullName>
    </submittedName>
</protein>
<evidence type="ECO:0000313" key="2">
    <source>
        <dbReference type="EMBL" id="TDP13028.1"/>
    </source>
</evidence>
<dbReference type="AlphaFoldDB" id="A0A4R6NBN0"/>
<comment type="caution">
    <text evidence="2">The sequence shown here is derived from an EMBL/GenBank/DDBJ whole genome shotgun (WGS) entry which is preliminary data.</text>
</comment>
<proteinExistence type="predicted"/>
<evidence type="ECO:0000256" key="1">
    <source>
        <dbReference type="SAM" id="Phobius"/>
    </source>
</evidence>
<feature type="transmembrane region" description="Helical" evidence="1">
    <location>
        <begin position="55"/>
        <end position="77"/>
    </location>
</feature>